<dbReference type="PANTHER" id="PTHR11920:SF501">
    <property type="entry name" value="GUANYLATE CYCLASE 32E"/>
    <property type="match status" value="1"/>
</dbReference>
<dbReference type="InterPro" id="IPR001054">
    <property type="entry name" value="A/G_cyclase"/>
</dbReference>
<keyword evidence="9" id="KW-0141">cGMP biosynthesis</keyword>
<proteinExistence type="inferred from homology"/>
<evidence type="ECO:0000256" key="9">
    <source>
        <dbReference type="ARBA" id="ARBA00023293"/>
    </source>
</evidence>
<sequence>MPATVCIQPACSSSDFCTKRHGRTSNSTRRNLVVVVILTVVPIAALVVYTIVNLTQSVQRQKAMSTVQERVEVSIHDAGTFVHRLQIERGTTALYISSNRGEILKVLQEQYHRTDAAIEHMAYWYTLTVQLENGETEVFQTKEGFQSHLANFRANLELNPNTITLEETLEFYTVYIETIISWLKEDFSIYNDGALWSDLVAYETLVLAKEHIGVERALGGTFFAMGGFYDYGNLLWFMEKSIGGKKLLDRSRAYSTLLDELYNAAIDENSELFELLASMRTIIMHNNLTANNPFWQAGNWWFLNMTQYIDILFDIELQIAEDILYQMNEDMQRMTNRVVIYSFLLITFAISCVCILRAVIRQTANIEQFSLSLMNKTKELEQEKKKTDSLLYQMLPVTVAEELKRYGKAPAESFDDVTIFFSDVVGFTSICASSNPMQVVEMLNVLYEYIDVRIESWDVYKVETIGDAYMMVSGLPKRNGSRHSSEIAAMALHIMDTIAEFRIPHLPGRRIRLRIGIHTGSCVAGVIGFKMPRYCLFGDTVNTASRMESSGKPSKIHISKATYMALSKFGVFSMKRRGEVEIKGKGKMLTYWLQGTSSSLHGKERDNFMTLPLNVPTDSMRTSVL</sequence>
<evidence type="ECO:0000256" key="10">
    <source>
        <dbReference type="RuleBase" id="RU000405"/>
    </source>
</evidence>
<dbReference type="InterPro" id="IPR013587">
    <property type="entry name" value="Nitrate/nitrite_sensing"/>
</dbReference>
<evidence type="ECO:0000313" key="14">
    <source>
        <dbReference type="RefSeq" id="XP_002742255.1"/>
    </source>
</evidence>
<accession>A0ABM0H1P9</accession>
<keyword evidence="4" id="KW-0732">Signal</keyword>
<evidence type="ECO:0000313" key="13">
    <source>
        <dbReference type="Proteomes" id="UP000694865"/>
    </source>
</evidence>
<dbReference type="RefSeq" id="XP_002742255.1">
    <property type="nucleotide sequence ID" value="XM_002742209.1"/>
</dbReference>
<keyword evidence="6 11" id="KW-1133">Transmembrane helix</keyword>
<dbReference type="InterPro" id="IPR050401">
    <property type="entry name" value="Cyclic_nucleotide_synthase"/>
</dbReference>
<dbReference type="Proteomes" id="UP000694865">
    <property type="component" value="Unplaced"/>
</dbReference>
<name>A0ABM0H1P9_SACKO</name>
<dbReference type="CDD" id="cd07302">
    <property type="entry name" value="CHD"/>
    <property type="match status" value="1"/>
</dbReference>
<dbReference type="Gene3D" id="3.30.70.1230">
    <property type="entry name" value="Nucleotide cyclase"/>
    <property type="match status" value="1"/>
</dbReference>
<evidence type="ECO:0000256" key="5">
    <source>
        <dbReference type="ARBA" id="ARBA00022741"/>
    </source>
</evidence>
<evidence type="ECO:0000256" key="4">
    <source>
        <dbReference type="ARBA" id="ARBA00022729"/>
    </source>
</evidence>
<dbReference type="PROSITE" id="PS50125">
    <property type="entry name" value="GUANYLATE_CYCLASE_2"/>
    <property type="match status" value="1"/>
</dbReference>
<dbReference type="InterPro" id="IPR011645">
    <property type="entry name" value="HNOB_dom_associated"/>
</dbReference>
<dbReference type="PROSITE" id="PS00452">
    <property type="entry name" value="GUANYLATE_CYCLASE_1"/>
    <property type="match status" value="1"/>
</dbReference>
<reference evidence="14" key="1">
    <citation type="submission" date="2025-08" db="UniProtKB">
        <authorList>
            <consortium name="RefSeq"/>
        </authorList>
    </citation>
    <scope>IDENTIFICATION</scope>
    <source>
        <tissue evidence="14">Testes</tissue>
    </source>
</reference>
<feature type="transmembrane region" description="Helical" evidence="11">
    <location>
        <begin position="32"/>
        <end position="52"/>
    </location>
</feature>
<dbReference type="InterPro" id="IPR018297">
    <property type="entry name" value="A/G_cyclase_CS"/>
</dbReference>
<keyword evidence="8 10" id="KW-0456">Lyase</keyword>
<organism evidence="13 14">
    <name type="scientific">Saccoglossus kowalevskii</name>
    <name type="common">Acorn worm</name>
    <dbReference type="NCBI Taxonomy" id="10224"/>
    <lineage>
        <taxon>Eukaryota</taxon>
        <taxon>Metazoa</taxon>
        <taxon>Hemichordata</taxon>
        <taxon>Enteropneusta</taxon>
        <taxon>Harrimaniidae</taxon>
        <taxon>Saccoglossus</taxon>
    </lineage>
</organism>
<dbReference type="SMART" id="SM00044">
    <property type="entry name" value="CYCc"/>
    <property type="match status" value="1"/>
</dbReference>
<comment type="subcellular location">
    <subcellularLocation>
        <location evidence="1">Membrane</location>
        <topology evidence="1">Single-pass type I membrane protein</topology>
    </subcellularLocation>
</comment>
<dbReference type="SUPFAM" id="SSF55073">
    <property type="entry name" value="Nucleotide cyclase"/>
    <property type="match status" value="1"/>
</dbReference>
<dbReference type="GeneID" id="100378048"/>
<dbReference type="Pfam" id="PF07701">
    <property type="entry name" value="HNOBA"/>
    <property type="match status" value="1"/>
</dbReference>
<evidence type="ECO:0000256" key="2">
    <source>
        <dbReference type="ARBA" id="ARBA00012202"/>
    </source>
</evidence>
<keyword evidence="13" id="KW-1185">Reference proteome</keyword>
<dbReference type="Gene3D" id="6.10.250.780">
    <property type="match status" value="1"/>
</dbReference>
<dbReference type="Pfam" id="PF08376">
    <property type="entry name" value="NIT"/>
    <property type="match status" value="1"/>
</dbReference>
<keyword evidence="5" id="KW-0547">Nucleotide-binding</keyword>
<feature type="domain" description="Guanylate cyclase" evidence="12">
    <location>
        <begin position="418"/>
        <end position="548"/>
    </location>
</feature>
<keyword evidence="7 11" id="KW-0472">Membrane</keyword>
<evidence type="ECO:0000256" key="6">
    <source>
        <dbReference type="ARBA" id="ARBA00022989"/>
    </source>
</evidence>
<evidence type="ECO:0000256" key="11">
    <source>
        <dbReference type="SAM" id="Phobius"/>
    </source>
</evidence>
<evidence type="ECO:0000256" key="8">
    <source>
        <dbReference type="ARBA" id="ARBA00023239"/>
    </source>
</evidence>
<dbReference type="PANTHER" id="PTHR11920">
    <property type="entry name" value="GUANYLYL CYCLASE"/>
    <property type="match status" value="1"/>
</dbReference>
<gene>
    <name evidence="14" type="primary">LOC100378048</name>
</gene>
<feature type="transmembrane region" description="Helical" evidence="11">
    <location>
        <begin position="338"/>
        <end position="360"/>
    </location>
</feature>
<evidence type="ECO:0000256" key="3">
    <source>
        <dbReference type="ARBA" id="ARBA00022692"/>
    </source>
</evidence>
<evidence type="ECO:0000259" key="12">
    <source>
        <dbReference type="PROSITE" id="PS50125"/>
    </source>
</evidence>
<dbReference type="InterPro" id="IPR029787">
    <property type="entry name" value="Nucleotide_cyclase"/>
</dbReference>
<evidence type="ECO:0000256" key="1">
    <source>
        <dbReference type="ARBA" id="ARBA00004479"/>
    </source>
</evidence>
<protein>
    <recommendedName>
        <fullName evidence="2">guanylate cyclase</fullName>
        <ecNumber evidence="2">4.6.1.2</ecNumber>
    </recommendedName>
</protein>
<evidence type="ECO:0000256" key="7">
    <source>
        <dbReference type="ARBA" id="ARBA00023136"/>
    </source>
</evidence>
<dbReference type="EC" id="4.6.1.2" evidence="2"/>
<comment type="similarity">
    <text evidence="10">Belongs to the adenylyl cyclase class-4/guanylyl cyclase family.</text>
</comment>
<dbReference type="Pfam" id="PF00211">
    <property type="entry name" value="Guanylate_cyc"/>
    <property type="match status" value="1"/>
</dbReference>
<keyword evidence="3 11" id="KW-0812">Transmembrane</keyword>